<reference evidence="2" key="1">
    <citation type="submission" date="2017-06" db="EMBL/GenBank/DDBJ databases">
        <title>Genome analysis of Fimbriiglobus ruber SP5, the first member of the order Planctomycetales with confirmed chitinolytic capability.</title>
        <authorList>
            <person name="Ravin N.V."/>
            <person name="Rakitin A.L."/>
            <person name="Ivanova A.A."/>
            <person name="Beletsky A.V."/>
            <person name="Kulichevskaya I.S."/>
            <person name="Mardanov A.V."/>
            <person name="Dedysh S.N."/>
        </authorList>
    </citation>
    <scope>NUCLEOTIDE SEQUENCE [LARGE SCALE GENOMIC DNA]</scope>
    <source>
        <strain evidence="2">SP5</strain>
    </source>
</reference>
<dbReference type="InterPro" id="IPR011990">
    <property type="entry name" value="TPR-like_helical_dom_sf"/>
</dbReference>
<dbReference type="EMBL" id="NIDE01000001">
    <property type="protein sequence ID" value="OWK46891.1"/>
    <property type="molecule type" value="Genomic_DNA"/>
</dbReference>
<gene>
    <name evidence="1" type="ORF">FRUB_00590</name>
</gene>
<evidence type="ECO:0000313" key="2">
    <source>
        <dbReference type="Proteomes" id="UP000214646"/>
    </source>
</evidence>
<evidence type="ECO:0000313" key="1">
    <source>
        <dbReference type="EMBL" id="OWK46891.1"/>
    </source>
</evidence>
<protein>
    <submittedName>
        <fullName evidence="1">Protein of avirulence locus ImpE</fullName>
    </submittedName>
</protein>
<accession>A0A225DZX0</accession>
<dbReference type="RefSeq" id="WP_088252060.1">
    <property type="nucleotide sequence ID" value="NZ_NIDE01000001.1"/>
</dbReference>
<proteinExistence type="predicted"/>
<dbReference type="InterPro" id="IPR009211">
    <property type="entry name" value="TagJ"/>
</dbReference>
<dbReference type="SUPFAM" id="SSF144059">
    <property type="entry name" value="ImpE-like"/>
    <property type="match status" value="1"/>
</dbReference>
<name>A0A225DZX0_9BACT</name>
<dbReference type="Pfam" id="PF14559">
    <property type="entry name" value="TPR_19"/>
    <property type="match status" value="1"/>
</dbReference>
<dbReference type="Pfam" id="PF07024">
    <property type="entry name" value="ImpE"/>
    <property type="match status" value="1"/>
</dbReference>
<dbReference type="OrthoDB" id="5416084at2"/>
<dbReference type="Proteomes" id="UP000214646">
    <property type="component" value="Unassembled WGS sequence"/>
</dbReference>
<sequence>MTPQDALADGRLADAVALQDEVVRQRPDDPAVRLFLFELLTLAGRLADARDHLRAIESADPAWPATRKAFARLLKAEYRRSHRHRRPTFLSPPPAHAARRWRAARAVATGDPDAARWVDSADASSPHLFGHIDGREFDGLRDTDDRFGSVLEVFAGADYAWIPFADLRRITLSPAVAVLDVAFRVARLTWVEGTAREFVLPLLYPGSHAAGDGFATGQEADWPEAPGGVVCGIGPRVFMVGEEEVLFGDCRQFDLRVAT</sequence>
<keyword evidence="2" id="KW-1185">Reference proteome</keyword>
<comment type="caution">
    <text evidence="1">The sequence shown here is derived from an EMBL/GenBank/DDBJ whole genome shotgun (WGS) entry which is preliminary data.</text>
</comment>
<dbReference type="AlphaFoldDB" id="A0A225DZX0"/>
<dbReference type="Gene3D" id="1.25.40.10">
    <property type="entry name" value="Tetratricopeptide repeat domain"/>
    <property type="match status" value="1"/>
</dbReference>
<organism evidence="1 2">
    <name type="scientific">Fimbriiglobus ruber</name>
    <dbReference type="NCBI Taxonomy" id="1908690"/>
    <lineage>
        <taxon>Bacteria</taxon>
        <taxon>Pseudomonadati</taxon>
        <taxon>Planctomycetota</taxon>
        <taxon>Planctomycetia</taxon>
        <taxon>Gemmatales</taxon>
        <taxon>Gemmataceae</taxon>
        <taxon>Fimbriiglobus</taxon>
    </lineage>
</organism>